<evidence type="ECO:0000313" key="2">
    <source>
        <dbReference type="EMBL" id="MEL0658329.1"/>
    </source>
</evidence>
<dbReference type="Pfam" id="PF11286">
    <property type="entry name" value="DUF3087"/>
    <property type="match status" value="1"/>
</dbReference>
<dbReference type="EMBL" id="JBAKBA010000006">
    <property type="protein sequence ID" value="MEL0658329.1"/>
    <property type="molecule type" value="Genomic_DNA"/>
</dbReference>
<keyword evidence="3" id="KW-1185">Reference proteome</keyword>
<comment type="caution">
    <text evidence="2">The sequence shown here is derived from an EMBL/GenBank/DDBJ whole genome shotgun (WGS) entry which is preliminary data.</text>
</comment>
<dbReference type="InterPro" id="IPR021438">
    <property type="entry name" value="DUF3087"/>
</dbReference>
<accession>A0ABU9H8X7</accession>
<name>A0ABU9H8X7_9GAMM</name>
<keyword evidence="1" id="KW-1133">Transmembrane helix</keyword>
<evidence type="ECO:0000256" key="1">
    <source>
        <dbReference type="SAM" id="Phobius"/>
    </source>
</evidence>
<proteinExistence type="predicted"/>
<reference evidence="2 3" key="1">
    <citation type="submission" date="2024-02" db="EMBL/GenBank/DDBJ databases">
        <title>Bacteria isolated from the canopy kelp, Nereocystis luetkeana.</title>
        <authorList>
            <person name="Pfister C.A."/>
            <person name="Younker I.T."/>
            <person name="Light S.H."/>
        </authorList>
    </citation>
    <scope>NUCLEOTIDE SEQUENCE [LARGE SCALE GENOMIC DNA]</scope>
    <source>
        <strain evidence="2 3">TI.2.07</strain>
    </source>
</reference>
<feature type="transmembrane region" description="Helical" evidence="1">
    <location>
        <begin position="49"/>
        <end position="67"/>
    </location>
</feature>
<sequence length="168" mass="19360">MQLIEIDPERYRKRLNKVIFACIGVLSIGSLAISQLLILLIPSPTGSHFHWNLLGVAITAVSVFIILSKLRKHPFFYEVSYVWDLKQALNKINRRMKKIESAAQRGDHVAMHILHFSYCGFRQLWQLDNNTLTINHLTHLENKLHELAETHNVTLDATLYNPSQLASY</sequence>
<protein>
    <submittedName>
        <fullName evidence="2">DUF3087 domain-containing protein</fullName>
    </submittedName>
</protein>
<evidence type="ECO:0000313" key="3">
    <source>
        <dbReference type="Proteomes" id="UP001366060"/>
    </source>
</evidence>
<gene>
    <name evidence="2" type="ORF">V6255_04165</name>
</gene>
<dbReference type="Proteomes" id="UP001366060">
    <property type="component" value="Unassembled WGS sequence"/>
</dbReference>
<keyword evidence="1" id="KW-0472">Membrane</keyword>
<keyword evidence="1" id="KW-0812">Transmembrane</keyword>
<feature type="transmembrane region" description="Helical" evidence="1">
    <location>
        <begin position="18"/>
        <end position="43"/>
    </location>
</feature>
<dbReference type="RefSeq" id="WP_341626999.1">
    <property type="nucleotide sequence ID" value="NZ_JBAKBA010000006.1"/>
</dbReference>
<organism evidence="2 3">
    <name type="scientific">Psychromonas arctica</name>
    <dbReference type="NCBI Taxonomy" id="168275"/>
    <lineage>
        <taxon>Bacteria</taxon>
        <taxon>Pseudomonadati</taxon>
        <taxon>Pseudomonadota</taxon>
        <taxon>Gammaproteobacteria</taxon>
        <taxon>Alteromonadales</taxon>
        <taxon>Psychromonadaceae</taxon>
        <taxon>Psychromonas</taxon>
    </lineage>
</organism>